<comment type="caution">
    <text evidence="6">The sequence shown here is derived from an EMBL/GenBank/DDBJ whole genome shotgun (WGS) entry which is preliminary data.</text>
</comment>
<sequence length="392" mass="40819">MGRRVALVTSSYHPHLGGVESHVRHVARELRARGTDVEVWAVDRGEHLGVTELDGIVVRHLPTPMPARSARALGSFAVAAPRAWRTWRAAFRSFRPEVLHVQCFGPNGPYAAALASRTGTPLVLSTHGETFADDHDVFGTSALLREALRRAIASAAATTGCSEQVLDDLRERFGLQDGVVVPNGVGPAPGTPPAGTTLDAGLPDGPVVLGVGRLESAKGFDLLVEAVAGLDGDLSPTLVIGGVGSQRAALQALGEELGLGGRLRLVGALDEGGVHAWMTRADVVVVPSRKEAFGIVALEAWRAGTALVATTLGGPSSFVTDGVDGVLVDPVNTAALGLAVEDLLRDPSRRAALGAAGRESARRYTWEAVAAAYASVYENSTVKRSAGRPASR</sequence>
<dbReference type="PANTHER" id="PTHR45947">
    <property type="entry name" value="SULFOQUINOVOSYL TRANSFERASE SQD2"/>
    <property type="match status" value="1"/>
</dbReference>
<dbReference type="Gene3D" id="3.40.50.2000">
    <property type="entry name" value="Glycogen Phosphorylase B"/>
    <property type="match status" value="2"/>
</dbReference>
<keyword evidence="2 6" id="KW-0328">Glycosyltransferase</keyword>
<evidence type="ECO:0000256" key="1">
    <source>
        <dbReference type="ARBA" id="ARBA00021292"/>
    </source>
</evidence>
<protein>
    <recommendedName>
        <fullName evidence="1">D-inositol 3-phosphate glycosyltransferase</fullName>
    </recommendedName>
</protein>
<organism evidence="6 7">
    <name type="scientific">Terrabacter terrigena</name>
    <dbReference type="NCBI Taxonomy" id="574718"/>
    <lineage>
        <taxon>Bacteria</taxon>
        <taxon>Bacillati</taxon>
        <taxon>Actinomycetota</taxon>
        <taxon>Actinomycetes</taxon>
        <taxon>Micrococcales</taxon>
        <taxon>Intrasporangiaceae</taxon>
        <taxon>Terrabacter</taxon>
    </lineage>
</organism>
<evidence type="ECO:0000313" key="6">
    <source>
        <dbReference type="EMBL" id="MFD1054514.1"/>
    </source>
</evidence>
<dbReference type="RefSeq" id="WP_386052415.1">
    <property type="nucleotide sequence ID" value="NZ_JBHTKH010000005.1"/>
</dbReference>
<proteinExistence type="predicted"/>
<accession>A0ABW3MYL6</accession>
<dbReference type="PANTHER" id="PTHR45947:SF3">
    <property type="entry name" value="SULFOQUINOVOSYL TRANSFERASE SQD2"/>
    <property type="match status" value="1"/>
</dbReference>
<name>A0ABW3MYL6_9MICO</name>
<reference evidence="7" key="1">
    <citation type="journal article" date="2019" name="Int. J. Syst. Evol. Microbiol.">
        <title>The Global Catalogue of Microorganisms (GCM) 10K type strain sequencing project: providing services to taxonomists for standard genome sequencing and annotation.</title>
        <authorList>
            <consortium name="The Broad Institute Genomics Platform"/>
            <consortium name="The Broad Institute Genome Sequencing Center for Infectious Disease"/>
            <person name="Wu L."/>
            <person name="Ma J."/>
        </authorList>
    </citation>
    <scope>NUCLEOTIDE SEQUENCE [LARGE SCALE GENOMIC DNA]</scope>
    <source>
        <strain evidence="7">CCUG 57508</strain>
    </source>
</reference>
<evidence type="ECO:0000256" key="2">
    <source>
        <dbReference type="ARBA" id="ARBA00022676"/>
    </source>
</evidence>
<dbReference type="SUPFAM" id="SSF53756">
    <property type="entry name" value="UDP-Glycosyltransferase/glycogen phosphorylase"/>
    <property type="match status" value="1"/>
</dbReference>
<feature type="domain" description="Glycosyltransferase subfamily 4-like N-terminal" evidence="5">
    <location>
        <begin position="17"/>
        <end position="185"/>
    </location>
</feature>
<gene>
    <name evidence="6" type="ORF">ACFQ2V_09385</name>
</gene>
<dbReference type="CDD" id="cd03801">
    <property type="entry name" value="GT4_PimA-like"/>
    <property type="match status" value="1"/>
</dbReference>
<dbReference type="Proteomes" id="UP001597046">
    <property type="component" value="Unassembled WGS sequence"/>
</dbReference>
<evidence type="ECO:0000256" key="3">
    <source>
        <dbReference type="ARBA" id="ARBA00022679"/>
    </source>
</evidence>
<dbReference type="InterPro" id="IPR050194">
    <property type="entry name" value="Glycosyltransferase_grp1"/>
</dbReference>
<dbReference type="InterPro" id="IPR028098">
    <property type="entry name" value="Glyco_trans_4-like_N"/>
</dbReference>
<dbReference type="GO" id="GO:0016757">
    <property type="term" value="F:glycosyltransferase activity"/>
    <property type="evidence" value="ECO:0007669"/>
    <property type="project" value="UniProtKB-KW"/>
</dbReference>
<feature type="domain" description="Glycosyl transferase family 1" evidence="4">
    <location>
        <begin position="204"/>
        <end position="359"/>
    </location>
</feature>
<evidence type="ECO:0000313" key="7">
    <source>
        <dbReference type="Proteomes" id="UP001597046"/>
    </source>
</evidence>
<dbReference type="Pfam" id="PF00534">
    <property type="entry name" value="Glycos_transf_1"/>
    <property type="match status" value="1"/>
</dbReference>
<keyword evidence="3 6" id="KW-0808">Transferase</keyword>
<dbReference type="EMBL" id="JBHTKH010000005">
    <property type="protein sequence ID" value="MFD1054514.1"/>
    <property type="molecule type" value="Genomic_DNA"/>
</dbReference>
<evidence type="ECO:0000259" key="5">
    <source>
        <dbReference type="Pfam" id="PF13439"/>
    </source>
</evidence>
<dbReference type="Pfam" id="PF13439">
    <property type="entry name" value="Glyco_transf_4"/>
    <property type="match status" value="1"/>
</dbReference>
<dbReference type="InterPro" id="IPR001296">
    <property type="entry name" value="Glyco_trans_1"/>
</dbReference>
<keyword evidence="7" id="KW-1185">Reference proteome</keyword>
<evidence type="ECO:0000259" key="4">
    <source>
        <dbReference type="Pfam" id="PF00534"/>
    </source>
</evidence>